<evidence type="ECO:0000256" key="5">
    <source>
        <dbReference type="ARBA" id="ARBA00022833"/>
    </source>
</evidence>
<comment type="caution">
    <text evidence="15">The sequence shown here is derived from an EMBL/GenBank/DDBJ whole genome shotgun (WGS) entry which is preliminary data.</text>
</comment>
<keyword evidence="7" id="KW-0175">Coiled coil</keyword>
<evidence type="ECO:0000256" key="9">
    <source>
        <dbReference type="ARBA" id="ARBA00023163"/>
    </source>
</evidence>
<dbReference type="AlphaFoldDB" id="A0A9J6G4S1"/>
<organism evidence="15 16">
    <name type="scientific">Haemaphysalis longicornis</name>
    <name type="common">Bush tick</name>
    <dbReference type="NCBI Taxonomy" id="44386"/>
    <lineage>
        <taxon>Eukaryota</taxon>
        <taxon>Metazoa</taxon>
        <taxon>Ecdysozoa</taxon>
        <taxon>Arthropoda</taxon>
        <taxon>Chelicerata</taxon>
        <taxon>Arachnida</taxon>
        <taxon>Acari</taxon>
        <taxon>Parasitiformes</taxon>
        <taxon>Ixodida</taxon>
        <taxon>Ixodoidea</taxon>
        <taxon>Ixodidae</taxon>
        <taxon>Haemaphysalinae</taxon>
        <taxon>Haemaphysalis</taxon>
    </lineage>
</organism>
<evidence type="ECO:0000256" key="1">
    <source>
        <dbReference type="ARBA" id="ARBA00004642"/>
    </source>
</evidence>
<keyword evidence="5" id="KW-0862">Zinc</keyword>
<proteinExistence type="inferred from homology"/>
<keyword evidence="10" id="KW-0539">Nucleus</keyword>
<evidence type="ECO:0000256" key="3">
    <source>
        <dbReference type="ARBA" id="ARBA00022723"/>
    </source>
</evidence>
<evidence type="ECO:0000256" key="6">
    <source>
        <dbReference type="ARBA" id="ARBA00023015"/>
    </source>
</evidence>
<keyword evidence="9" id="KW-0804">Transcription</keyword>
<sequence>MAKRKRQRHCFAPGCQTGYKWTKGRQPSLFSVPKDEEKRKLWERNLHRQDKSLDETCAVCELHFEPSCIIKDYVHVVNGEEVRIPRGKPELTPDAVPTVLPNAPSYLSKKATQPRPPRKRLNNNAPSPVATKRSRICAHEQADNLDSSSVCSTDMSEPVPTACGASSAPEYLLALNVPSIYWSCHRVADRTFPLYCKLKMDGNEIASERVVIFSHDGTYFSKRCLGKGPSEGQACISCKYLRKALLTRQVKAQEVSQEACHKHFSEAPFSQAKDQEAVVSIS</sequence>
<dbReference type="GO" id="GO:0005654">
    <property type="term" value="C:nucleoplasm"/>
    <property type="evidence" value="ECO:0007669"/>
    <property type="project" value="UniProtKB-SubCell"/>
</dbReference>
<dbReference type="InterPro" id="IPR006612">
    <property type="entry name" value="THAP_Znf"/>
</dbReference>
<evidence type="ECO:0000313" key="15">
    <source>
        <dbReference type="EMBL" id="KAH9369452.1"/>
    </source>
</evidence>
<keyword evidence="11" id="KW-0131">Cell cycle</keyword>
<dbReference type="InterPro" id="IPR038441">
    <property type="entry name" value="THAP_Znf_sf"/>
</dbReference>
<evidence type="ECO:0000256" key="11">
    <source>
        <dbReference type="ARBA" id="ARBA00023306"/>
    </source>
</evidence>
<dbReference type="Proteomes" id="UP000821853">
    <property type="component" value="Chromosome 3"/>
</dbReference>
<comment type="subcellular location">
    <subcellularLocation>
        <location evidence="1">Nucleus</location>
        <location evidence="1">Nucleoplasm</location>
    </subcellularLocation>
</comment>
<dbReference type="Gene3D" id="6.20.210.20">
    <property type="entry name" value="THAP domain"/>
    <property type="match status" value="1"/>
</dbReference>
<feature type="region of interest" description="Disordered" evidence="13">
    <location>
        <begin position="88"/>
        <end position="130"/>
    </location>
</feature>
<dbReference type="OrthoDB" id="7331812at2759"/>
<protein>
    <recommendedName>
        <fullName evidence="14">THAP-type domain-containing protein</fullName>
    </recommendedName>
</protein>
<evidence type="ECO:0000256" key="2">
    <source>
        <dbReference type="ARBA" id="ARBA00006177"/>
    </source>
</evidence>
<keyword evidence="4 12" id="KW-0863">Zinc-finger</keyword>
<evidence type="ECO:0000256" key="8">
    <source>
        <dbReference type="ARBA" id="ARBA00023125"/>
    </source>
</evidence>
<dbReference type="GO" id="GO:0043565">
    <property type="term" value="F:sequence-specific DNA binding"/>
    <property type="evidence" value="ECO:0007669"/>
    <property type="project" value="InterPro"/>
</dbReference>
<dbReference type="Pfam" id="PF05485">
    <property type="entry name" value="THAP"/>
    <property type="match status" value="1"/>
</dbReference>
<dbReference type="PANTHER" id="PTHR46600">
    <property type="entry name" value="THAP DOMAIN-CONTAINING"/>
    <property type="match status" value="1"/>
</dbReference>
<evidence type="ECO:0000256" key="7">
    <source>
        <dbReference type="ARBA" id="ARBA00023054"/>
    </source>
</evidence>
<evidence type="ECO:0000256" key="10">
    <source>
        <dbReference type="ARBA" id="ARBA00023242"/>
    </source>
</evidence>
<evidence type="ECO:0000313" key="16">
    <source>
        <dbReference type="Proteomes" id="UP000821853"/>
    </source>
</evidence>
<keyword evidence="6" id="KW-0805">Transcription regulation</keyword>
<feature type="domain" description="THAP-type" evidence="14">
    <location>
        <begin position="1"/>
        <end position="100"/>
    </location>
</feature>
<dbReference type="SMART" id="SM00980">
    <property type="entry name" value="THAP"/>
    <property type="match status" value="1"/>
</dbReference>
<keyword evidence="3" id="KW-0479">Metal-binding</keyword>
<evidence type="ECO:0000256" key="4">
    <source>
        <dbReference type="ARBA" id="ARBA00022771"/>
    </source>
</evidence>
<dbReference type="PROSITE" id="PS50950">
    <property type="entry name" value="ZF_THAP"/>
    <property type="match status" value="1"/>
</dbReference>
<dbReference type="GO" id="GO:0008270">
    <property type="term" value="F:zinc ion binding"/>
    <property type="evidence" value="ECO:0007669"/>
    <property type="project" value="UniProtKB-KW"/>
</dbReference>
<evidence type="ECO:0000256" key="12">
    <source>
        <dbReference type="PROSITE-ProRule" id="PRU00309"/>
    </source>
</evidence>
<dbReference type="SUPFAM" id="SSF57716">
    <property type="entry name" value="Glucocorticoid receptor-like (DNA-binding domain)"/>
    <property type="match status" value="1"/>
</dbReference>
<evidence type="ECO:0000256" key="13">
    <source>
        <dbReference type="SAM" id="MobiDB-lite"/>
    </source>
</evidence>
<gene>
    <name evidence="15" type="ORF">HPB48_014368</name>
</gene>
<dbReference type="SMART" id="SM00692">
    <property type="entry name" value="DM3"/>
    <property type="match status" value="1"/>
</dbReference>
<dbReference type="VEuPathDB" id="VectorBase:HLOH_051528"/>
<comment type="similarity">
    <text evidence="2">Belongs to the THAP1 family.</text>
</comment>
<accession>A0A9J6G4S1</accession>
<name>A0A9J6G4S1_HAELO</name>
<keyword evidence="8 12" id="KW-0238">DNA-binding</keyword>
<dbReference type="PANTHER" id="PTHR46600:SF1">
    <property type="entry name" value="THAP DOMAIN-CONTAINING PROTEIN 1"/>
    <property type="match status" value="1"/>
</dbReference>
<keyword evidence="16" id="KW-1185">Reference proteome</keyword>
<reference evidence="15 16" key="1">
    <citation type="journal article" date="2020" name="Cell">
        <title>Large-Scale Comparative Analyses of Tick Genomes Elucidate Their Genetic Diversity and Vector Capacities.</title>
        <authorList>
            <consortium name="Tick Genome and Microbiome Consortium (TIGMIC)"/>
            <person name="Jia N."/>
            <person name="Wang J."/>
            <person name="Shi W."/>
            <person name="Du L."/>
            <person name="Sun Y."/>
            <person name="Zhan W."/>
            <person name="Jiang J.F."/>
            <person name="Wang Q."/>
            <person name="Zhang B."/>
            <person name="Ji P."/>
            <person name="Bell-Sakyi L."/>
            <person name="Cui X.M."/>
            <person name="Yuan T.T."/>
            <person name="Jiang B.G."/>
            <person name="Yang W.F."/>
            <person name="Lam T.T."/>
            <person name="Chang Q.C."/>
            <person name="Ding S.J."/>
            <person name="Wang X.J."/>
            <person name="Zhu J.G."/>
            <person name="Ruan X.D."/>
            <person name="Zhao L."/>
            <person name="Wei J.T."/>
            <person name="Ye R.Z."/>
            <person name="Que T.C."/>
            <person name="Du C.H."/>
            <person name="Zhou Y.H."/>
            <person name="Cheng J.X."/>
            <person name="Dai P.F."/>
            <person name="Guo W.B."/>
            <person name="Han X.H."/>
            <person name="Huang E.J."/>
            <person name="Li L.F."/>
            <person name="Wei W."/>
            <person name="Gao Y.C."/>
            <person name="Liu J.Z."/>
            <person name="Shao H.Z."/>
            <person name="Wang X."/>
            <person name="Wang C.C."/>
            <person name="Yang T.C."/>
            <person name="Huo Q.B."/>
            <person name="Li W."/>
            <person name="Chen H.Y."/>
            <person name="Chen S.E."/>
            <person name="Zhou L.G."/>
            <person name="Ni X.B."/>
            <person name="Tian J.H."/>
            <person name="Sheng Y."/>
            <person name="Liu T."/>
            <person name="Pan Y.S."/>
            <person name="Xia L.Y."/>
            <person name="Li J."/>
            <person name="Zhao F."/>
            <person name="Cao W.C."/>
        </authorList>
    </citation>
    <scope>NUCLEOTIDE SEQUENCE [LARGE SCALE GENOMIC DNA]</scope>
    <source>
        <strain evidence="15">HaeL-2018</strain>
    </source>
</reference>
<dbReference type="InterPro" id="IPR026516">
    <property type="entry name" value="THAP1/10"/>
</dbReference>
<dbReference type="OMA" id="RICAHEQ"/>
<evidence type="ECO:0000259" key="14">
    <source>
        <dbReference type="PROSITE" id="PS50950"/>
    </source>
</evidence>
<dbReference type="EMBL" id="JABSTR010000005">
    <property type="protein sequence ID" value="KAH9369452.1"/>
    <property type="molecule type" value="Genomic_DNA"/>
</dbReference>